<dbReference type="GeneID" id="80400166"/>
<evidence type="ECO:0000313" key="1">
    <source>
        <dbReference type="EMBL" id="DAD52691.1"/>
    </source>
</evidence>
<accession>A0A8S5L558</accession>
<name>A0A8S5L558_9VIRU</name>
<dbReference type="RefSeq" id="YP_010770670.1">
    <property type="nucleotide sequence ID" value="NC_074357.1"/>
</dbReference>
<gene>
    <name evidence="1" type="primary">SRR7976301_10_2</name>
</gene>
<protein>
    <submittedName>
        <fullName evidence="1">Coat protein</fullName>
    </submittedName>
</protein>
<proteinExistence type="predicted"/>
<evidence type="ECO:0000313" key="2">
    <source>
        <dbReference type="Proteomes" id="UP000677789"/>
    </source>
</evidence>
<keyword evidence="1" id="KW-0167">Capsid protein</keyword>
<organism evidence="1 2">
    <name type="scientific">ssRNA phage SRR7976301_10</name>
    <dbReference type="NCBI Taxonomy" id="2786660"/>
    <lineage>
        <taxon>Viruses</taxon>
        <taxon>Riboviria</taxon>
        <taxon>Orthornavirae</taxon>
        <taxon>Lenarviricota</taxon>
        <taxon>Leviviricetes</taxon>
        <taxon>Timlovirales</taxon>
        <taxon>Steitzviridae</taxon>
        <taxon>Henifovirus</taxon>
        <taxon>Henifovirus sp. 'borborovivens'</taxon>
    </lineage>
</organism>
<sequence>MGLSLVRITVKSNSTRPFAIHRRGLTPLQPTITAMFDNAISLNPNAYGGANVAKVYDLVGWGGDSSSIRRVAATATTTPETLVVSHQSSTPKGSDLTTDQHMVRVDKEFIDPVKGPVKLSAWLVIRVPKGTSVVTDQEIKDNVGRLLAFEQASGALAKILNSEP</sequence>
<dbReference type="GO" id="GO:0019028">
    <property type="term" value="C:viral capsid"/>
    <property type="evidence" value="ECO:0007669"/>
    <property type="project" value="UniProtKB-KW"/>
</dbReference>
<dbReference type="EMBL" id="BK014178">
    <property type="protein sequence ID" value="DAD52691.1"/>
    <property type="molecule type" value="Genomic_RNA"/>
</dbReference>
<reference evidence="1" key="1">
    <citation type="submission" date="2020-09" db="EMBL/GenBank/DDBJ databases">
        <title>Leviviricetes taxonomy.</title>
        <authorList>
            <person name="Stockdale S.R."/>
            <person name="Callanan J."/>
            <person name="Adriaenssens E.M."/>
            <person name="Kuhn J.H."/>
            <person name="Rumnieks J."/>
            <person name="Shkoporov A."/>
            <person name="Draper L.A."/>
            <person name="Ross P."/>
            <person name="Hill C."/>
        </authorList>
    </citation>
    <scope>NUCLEOTIDE SEQUENCE</scope>
</reference>
<keyword evidence="1" id="KW-0946">Virion</keyword>
<dbReference type="Proteomes" id="UP000677789">
    <property type="component" value="Segment"/>
</dbReference>
<dbReference type="KEGG" id="vg:80400166"/>